<keyword evidence="2" id="KW-0547">Nucleotide-binding</keyword>
<evidence type="ECO:0000259" key="7">
    <source>
        <dbReference type="PROSITE" id="PS50893"/>
    </source>
</evidence>
<name>A0A933L3H1_9HYPH</name>
<dbReference type="Gene3D" id="3.40.50.300">
    <property type="entry name" value="P-loop containing nucleotide triphosphate hydrolases"/>
    <property type="match status" value="1"/>
</dbReference>
<dbReference type="SMART" id="SM00382">
    <property type="entry name" value="AAA"/>
    <property type="match status" value="1"/>
</dbReference>
<keyword evidence="1" id="KW-0813">Transport</keyword>
<gene>
    <name evidence="8" type="primary">ccmA</name>
    <name evidence="8" type="ORF">HY834_10285</name>
</gene>
<dbReference type="GO" id="GO:0017004">
    <property type="term" value="P:cytochrome complex assembly"/>
    <property type="evidence" value="ECO:0007669"/>
    <property type="project" value="UniProtKB-KW"/>
</dbReference>
<dbReference type="Pfam" id="PF00005">
    <property type="entry name" value="ABC_tran"/>
    <property type="match status" value="1"/>
</dbReference>
<keyword evidence="5" id="KW-1278">Translocase</keyword>
<dbReference type="SUPFAM" id="SSF52540">
    <property type="entry name" value="P-loop containing nucleoside triphosphate hydrolases"/>
    <property type="match status" value="1"/>
</dbReference>
<dbReference type="InterPro" id="IPR005895">
    <property type="entry name" value="ABC_transptr_haem_export_CcmA"/>
</dbReference>
<dbReference type="InterPro" id="IPR003439">
    <property type="entry name" value="ABC_transporter-like_ATP-bd"/>
</dbReference>
<evidence type="ECO:0000256" key="2">
    <source>
        <dbReference type="ARBA" id="ARBA00022741"/>
    </source>
</evidence>
<keyword evidence="3" id="KW-0201">Cytochrome c-type biogenesis</keyword>
<dbReference type="GO" id="GO:0022857">
    <property type="term" value="F:transmembrane transporter activity"/>
    <property type="evidence" value="ECO:0007669"/>
    <property type="project" value="InterPro"/>
</dbReference>
<evidence type="ECO:0000256" key="4">
    <source>
        <dbReference type="ARBA" id="ARBA00022840"/>
    </source>
</evidence>
<dbReference type="EMBL" id="JACRAF010000028">
    <property type="protein sequence ID" value="MBI4922128.1"/>
    <property type="molecule type" value="Genomic_DNA"/>
</dbReference>
<dbReference type="GO" id="GO:0005524">
    <property type="term" value="F:ATP binding"/>
    <property type="evidence" value="ECO:0007669"/>
    <property type="project" value="UniProtKB-KW"/>
</dbReference>
<evidence type="ECO:0000256" key="1">
    <source>
        <dbReference type="ARBA" id="ARBA00022448"/>
    </source>
</evidence>
<sequence length="206" mass="21072">MAAMNAPEALLTVTDLALSRGERQLFSGLGFAVSAGELLLIRGPNGAGKSSLLLTLAGILRLDRGTIGWAGGDERAPLHLLGHLSGIKPRLTLSENLVFWRAVNGPTGLAPEAALDATGLGGLGVIEAGHLSAGQTRRLALARLLVTERTIWLLDEPTASLDTAGDALVGRMIENHLQSGGAVVAATHSDLAVAGAARTLTLGGAR</sequence>
<protein>
    <submittedName>
        <fullName evidence="8">Heme ABC exporter ATP-binding protein CcmA</fullName>
    </submittedName>
</protein>
<dbReference type="PROSITE" id="PS50893">
    <property type="entry name" value="ABC_TRANSPORTER_2"/>
    <property type="match status" value="1"/>
</dbReference>
<proteinExistence type="predicted"/>
<keyword evidence="4 8" id="KW-0067">ATP-binding</keyword>
<reference evidence="8" key="1">
    <citation type="submission" date="2020-07" db="EMBL/GenBank/DDBJ databases">
        <title>Huge and variable diversity of episymbiotic CPR bacteria and DPANN archaea in groundwater ecosystems.</title>
        <authorList>
            <person name="He C.Y."/>
            <person name="Keren R."/>
            <person name="Whittaker M."/>
            <person name="Farag I.F."/>
            <person name="Doudna J."/>
            <person name="Cate J.H.D."/>
            <person name="Banfield J.F."/>
        </authorList>
    </citation>
    <scope>NUCLEOTIDE SEQUENCE</scope>
    <source>
        <strain evidence="8">NC_groundwater_1586_Pr3_B-0.1um_66_15</strain>
    </source>
</reference>
<dbReference type="Proteomes" id="UP000782610">
    <property type="component" value="Unassembled WGS sequence"/>
</dbReference>
<evidence type="ECO:0000256" key="6">
    <source>
        <dbReference type="ARBA" id="ARBA00023136"/>
    </source>
</evidence>
<evidence type="ECO:0000256" key="5">
    <source>
        <dbReference type="ARBA" id="ARBA00022967"/>
    </source>
</evidence>
<feature type="domain" description="ABC transporter" evidence="7">
    <location>
        <begin position="11"/>
        <end position="205"/>
    </location>
</feature>
<dbReference type="PANTHER" id="PTHR43499">
    <property type="entry name" value="ABC TRANSPORTER I FAMILY MEMBER 1"/>
    <property type="match status" value="1"/>
</dbReference>
<dbReference type="AlphaFoldDB" id="A0A933L3H1"/>
<evidence type="ECO:0000313" key="9">
    <source>
        <dbReference type="Proteomes" id="UP000782610"/>
    </source>
</evidence>
<dbReference type="PANTHER" id="PTHR43499:SF1">
    <property type="entry name" value="ABC TRANSPORTER I FAMILY MEMBER 1"/>
    <property type="match status" value="1"/>
</dbReference>
<keyword evidence="6" id="KW-0472">Membrane</keyword>
<dbReference type="InterPro" id="IPR027417">
    <property type="entry name" value="P-loop_NTPase"/>
</dbReference>
<comment type="caution">
    <text evidence="8">The sequence shown here is derived from an EMBL/GenBank/DDBJ whole genome shotgun (WGS) entry which is preliminary data.</text>
</comment>
<evidence type="ECO:0000313" key="8">
    <source>
        <dbReference type="EMBL" id="MBI4922128.1"/>
    </source>
</evidence>
<organism evidence="8 9">
    <name type="scientific">Devosia nanyangense</name>
    <dbReference type="NCBI Taxonomy" id="1228055"/>
    <lineage>
        <taxon>Bacteria</taxon>
        <taxon>Pseudomonadati</taxon>
        <taxon>Pseudomonadota</taxon>
        <taxon>Alphaproteobacteria</taxon>
        <taxon>Hyphomicrobiales</taxon>
        <taxon>Devosiaceae</taxon>
        <taxon>Devosia</taxon>
    </lineage>
</organism>
<dbReference type="InterPro" id="IPR003593">
    <property type="entry name" value="AAA+_ATPase"/>
</dbReference>
<accession>A0A933L3H1</accession>
<dbReference type="NCBIfam" id="TIGR01189">
    <property type="entry name" value="ccmA"/>
    <property type="match status" value="1"/>
</dbReference>
<dbReference type="GO" id="GO:0016887">
    <property type="term" value="F:ATP hydrolysis activity"/>
    <property type="evidence" value="ECO:0007669"/>
    <property type="project" value="InterPro"/>
</dbReference>
<evidence type="ECO:0000256" key="3">
    <source>
        <dbReference type="ARBA" id="ARBA00022748"/>
    </source>
</evidence>